<comment type="caution">
    <text evidence="2">The sequence shown here is derived from an EMBL/GenBank/DDBJ whole genome shotgun (WGS) entry which is preliminary data.</text>
</comment>
<dbReference type="Gene3D" id="1.10.150.130">
    <property type="match status" value="1"/>
</dbReference>
<keyword evidence="1" id="KW-0238">DNA-binding</keyword>
<evidence type="ECO:0000256" key="1">
    <source>
        <dbReference type="ARBA" id="ARBA00023125"/>
    </source>
</evidence>
<dbReference type="RefSeq" id="WP_163062768.1">
    <property type="nucleotide sequence ID" value="NZ_JAAGLI010001029.1"/>
</dbReference>
<accession>A0A6L9QWJ2</accession>
<dbReference type="EMBL" id="JAAGLI010001029">
    <property type="protein sequence ID" value="NEA28314.1"/>
    <property type="molecule type" value="Genomic_DNA"/>
</dbReference>
<sequence>MMLTTKHGARRASSETPSRFAEHLDQWIESHAVEIRPCTLADYRTMNRLYIKPLIGGLRLCGVRRAESPCSTGDLLANGSEGGKALGISTVQRMQPSSARCSVTPS</sequence>
<name>A0A6L9QWJ2_9ACTN</name>
<gene>
    <name evidence="2" type="ORF">G3I70_38330</name>
</gene>
<dbReference type="AlphaFoldDB" id="A0A6L9QWJ2"/>
<reference evidence="2 3" key="1">
    <citation type="submission" date="2020-01" db="EMBL/GenBank/DDBJ databases">
        <title>Insect and environment-associated Actinomycetes.</title>
        <authorList>
            <person name="Currrie C."/>
            <person name="Chevrette M."/>
            <person name="Carlson C."/>
            <person name="Stubbendieck R."/>
            <person name="Wendt-Pienkowski E."/>
        </authorList>
    </citation>
    <scope>NUCLEOTIDE SEQUENCE [LARGE SCALE GENOMIC DNA]</scope>
    <source>
        <strain evidence="2 3">SID10258</strain>
    </source>
</reference>
<protein>
    <recommendedName>
        <fullName evidence="4">Integrase SAM-like N-terminal domain-containing protein</fullName>
    </recommendedName>
</protein>
<dbReference type="InterPro" id="IPR010998">
    <property type="entry name" value="Integrase_recombinase_N"/>
</dbReference>
<evidence type="ECO:0008006" key="4">
    <source>
        <dbReference type="Google" id="ProtNLM"/>
    </source>
</evidence>
<dbReference type="GO" id="GO:0003677">
    <property type="term" value="F:DNA binding"/>
    <property type="evidence" value="ECO:0007669"/>
    <property type="project" value="UniProtKB-KW"/>
</dbReference>
<proteinExistence type="predicted"/>
<organism evidence="2 3">
    <name type="scientific">Actinomadura bangladeshensis</name>
    <dbReference type="NCBI Taxonomy" id="453573"/>
    <lineage>
        <taxon>Bacteria</taxon>
        <taxon>Bacillati</taxon>
        <taxon>Actinomycetota</taxon>
        <taxon>Actinomycetes</taxon>
        <taxon>Streptosporangiales</taxon>
        <taxon>Thermomonosporaceae</taxon>
        <taxon>Actinomadura</taxon>
    </lineage>
</organism>
<evidence type="ECO:0000313" key="3">
    <source>
        <dbReference type="Proteomes" id="UP000475532"/>
    </source>
</evidence>
<evidence type="ECO:0000313" key="2">
    <source>
        <dbReference type="EMBL" id="NEA28314.1"/>
    </source>
</evidence>
<dbReference type="Proteomes" id="UP000475532">
    <property type="component" value="Unassembled WGS sequence"/>
</dbReference>